<sequence>MITFTKHFHCLSPCLSSSVTAGFSLSGQISSFPSYLKLGFGNSRHSTCLRYTSNADWLSVFVLPKI</sequence>
<dbReference type="AlphaFoldDB" id="A0A0E9TH17"/>
<organism evidence="1">
    <name type="scientific">Anguilla anguilla</name>
    <name type="common">European freshwater eel</name>
    <name type="synonym">Muraena anguilla</name>
    <dbReference type="NCBI Taxonomy" id="7936"/>
    <lineage>
        <taxon>Eukaryota</taxon>
        <taxon>Metazoa</taxon>
        <taxon>Chordata</taxon>
        <taxon>Craniata</taxon>
        <taxon>Vertebrata</taxon>
        <taxon>Euteleostomi</taxon>
        <taxon>Actinopterygii</taxon>
        <taxon>Neopterygii</taxon>
        <taxon>Teleostei</taxon>
        <taxon>Anguilliformes</taxon>
        <taxon>Anguillidae</taxon>
        <taxon>Anguilla</taxon>
    </lineage>
</organism>
<proteinExistence type="predicted"/>
<name>A0A0E9TH17_ANGAN</name>
<evidence type="ECO:0000313" key="1">
    <source>
        <dbReference type="EMBL" id="JAH52969.1"/>
    </source>
</evidence>
<accession>A0A0E9TH17</accession>
<protein>
    <submittedName>
        <fullName evidence="1">Uncharacterized protein</fullName>
    </submittedName>
</protein>
<reference evidence="1" key="2">
    <citation type="journal article" date="2015" name="Fish Shellfish Immunol.">
        <title>Early steps in the European eel (Anguilla anguilla)-Vibrio vulnificus interaction in the gills: Role of the RtxA13 toxin.</title>
        <authorList>
            <person name="Callol A."/>
            <person name="Pajuelo D."/>
            <person name="Ebbesson L."/>
            <person name="Teles M."/>
            <person name="MacKenzie S."/>
            <person name="Amaro C."/>
        </authorList>
    </citation>
    <scope>NUCLEOTIDE SEQUENCE</scope>
</reference>
<dbReference type="EMBL" id="GBXM01055608">
    <property type="protein sequence ID" value="JAH52969.1"/>
    <property type="molecule type" value="Transcribed_RNA"/>
</dbReference>
<reference evidence="1" key="1">
    <citation type="submission" date="2014-11" db="EMBL/GenBank/DDBJ databases">
        <authorList>
            <person name="Amaro Gonzalez C."/>
        </authorList>
    </citation>
    <scope>NUCLEOTIDE SEQUENCE</scope>
</reference>